<dbReference type="Proteomes" id="UP000016935">
    <property type="component" value="Unassembled WGS sequence"/>
</dbReference>
<gene>
    <name evidence="1" type="ORF">SETTUDRAFT_19924</name>
</gene>
<dbReference type="EMBL" id="KB908592">
    <property type="protein sequence ID" value="EOA87405.1"/>
    <property type="molecule type" value="Genomic_DNA"/>
</dbReference>
<evidence type="ECO:0000313" key="1">
    <source>
        <dbReference type="EMBL" id="EOA87405.1"/>
    </source>
</evidence>
<dbReference type="RefSeq" id="XP_008024968.1">
    <property type="nucleotide sequence ID" value="XM_008026777.1"/>
</dbReference>
<sequence>MAVKFLSNLSHDRRVPIRRIVLLEDFLAATKPECHAQGLIPYCKENPGLYIERRVNLWRAVFPDASGPLVLDSTGLGGHVHGLEAHYITKGGIGLWIAEARALPNLGMPLESFTLVLDGDPIPTKTTEIFQNVVQRDAA</sequence>
<keyword evidence="2" id="KW-1185">Reference proteome</keyword>
<reference evidence="1 2" key="1">
    <citation type="journal article" date="2012" name="PLoS Pathog.">
        <title>Diverse lifestyles and strategies of plant pathogenesis encoded in the genomes of eighteen Dothideomycetes fungi.</title>
        <authorList>
            <person name="Ohm R.A."/>
            <person name="Feau N."/>
            <person name="Henrissat B."/>
            <person name="Schoch C.L."/>
            <person name="Horwitz B.A."/>
            <person name="Barry K.W."/>
            <person name="Condon B.J."/>
            <person name="Copeland A.C."/>
            <person name="Dhillon B."/>
            <person name="Glaser F."/>
            <person name="Hesse C.N."/>
            <person name="Kosti I."/>
            <person name="LaButti K."/>
            <person name="Lindquist E.A."/>
            <person name="Lucas S."/>
            <person name="Salamov A.A."/>
            <person name="Bradshaw R.E."/>
            <person name="Ciuffetti L."/>
            <person name="Hamelin R.C."/>
            <person name="Kema G.H.J."/>
            <person name="Lawrence C."/>
            <person name="Scott J.A."/>
            <person name="Spatafora J.W."/>
            <person name="Turgeon B.G."/>
            <person name="de Wit P.J.G.M."/>
            <person name="Zhong S."/>
            <person name="Goodwin S.B."/>
            <person name="Grigoriev I.V."/>
        </authorList>
    </citation>
    <scope>NUCLEOTIDE SEQUENCE [LARGE SCALE GENOMIC DNA]</scope>
    <source>
        <strain evidence="2">28A</strain>
    </source>
</reference>
<protein>
    <submittedName>
        <fullName evidence="1">Uncharacterized protein</fullName>
    </submittedName>
</protein>
<name>R0IR85_EXST2</name>
<organism evidence="1 2">
    <name type="scientific">Exserohilum turcicum (strain 28A)</name>
    <name type="common">Northern leaf blight fungus</name>
    <name type="synonym">Setosphaeria turcica</name>
    <dbReference type="NCBI Taxonomy" id="671987"/>
    <lineage>
        <taxon>Eukaryota</taxon>
        <taxon>Fungi</taxon>
        <taxon>Dikarya</taxon>
        <taxon>Ascomycota</taxon>
        <taxon>Pezizomycotina</taxon>
        <taxon>Dothideomycetes</taxon>
        <taxon>Pleosporomycetidae</taxon>
        <taxon>Pleosporales</taxon>
        <taxon>Pleosporineae</taxon>
        <taxon>Pleosporaceae</taxon>
        <taxon>Exserohilum</taxon>
    </lineage>
</organism>
<dbReference type="HOGENOM" id="CLU_1846339_0_0_1"/>
<evidence type="ECO:0000313" key="2">
    <source>
        <dbReference type="Proteomes" id="UP000016935"/>
    </source>
</evidence>
<reference evidence="1 2" key="2">
    <citation type="journal article" date="2013" name="PLoS Genet.">
        <title>Comparative genome structure, secondary metabolite, and effector coding capacity across Cochliobolus pathogens.</title>
        <authorList>
            <person name="Condon B.J."/>
            <person name="Leng Y."/>
            <person name="Wu D."/>
            <person name="Bushley K.E."/>
            <person name="Ohm R.A."/>
            <person name="Otillar R."/>
            <person name="Martin J."/>
            <person name="Schackwitz W."/>
            <person name="Grimwood J."/>
            <person name="MohdZainudin N."/>
            <person name="Xue C."/>
            <person name="Wang R."/>
            <person name="Manning V.A."/>
            <person name="Dhillon B."/>
            <person name="Tu Z.J."/>
            <person name="Steffenson B.J."/>
            <person name="Salamov A."/>
            <person name="Sun H."/>
            <person name="Lowry S."/>
            <person name="LaButti K."/>
            <person name="Han J."/>
            <person name="Copeland A."/>
            <person name="Lindquist E."/>
            <person name="Barry K."/>
            <person name="Schmutz J."/>
            <person name="Baker S.E."/>
            <person name="Ciuffetti L.M."/>
            <person name="Grigoriev I.V."/>
            <person name="Zhong S."/>
            <person name="Turgeon B.G."/>
        </authorList>
    </citation>
    <scope>NUCLEOTIDE SEQUENCE [LARGE SCALE GENOMIC DNA]</scope>
    <source>
        <strain evidence="2">28A</strain>
    </source>
</reference>
<dbReference type="GeneID" id="19402255"/>
<proteinExistence type="predicted"/>
<accession>R0IR85</accession>
<dbReference type="AlphaFoldDB" id="R0IR85"/>
<dbReference type="OrthoDB" id="5062850at2759"/>